<dbReference type="Gene3D" id="3.30.450.380">
    <property type="match status" value="1"/>
</dbReference>
<evidence type="ECO:0000313" key="3">
    <source>
        <dbReference type="EMBL" id="ADL18624.1"/>
    </source>
</evidence>
<dbReference type="GO" id="GO:0016887">
    <property type="term" value="F:ATP hydrolysis activity"/>
    <property type="evidence" value="ECO:0007669"/>
    <property type="project" value="InterPro"/>
</dbReference>
<sequence>MMGLLSRLRGALHRPSYYSHEEELQAVADHDGEGKSPPSWSVVSHYRIGPVEYFLYRGGDGVPRLMVREPEPIDHDRLVYVATGLTKPRDDRESYLAEKYRSGYGKIYPLMLDPHIEEISYTGSTKNVIVIHKEVPSRWVLTDIKLTDEEANGIVVELARKAGKSVSIVSPYAEGLTVEGHRISVSFMNEMSRFGSSFVIRKYPQKPFTIADLLANKTIDPVAAAYLWLIAEAQGFIIVSGAMGAGKTTVLQSIISTLPPYSKVVTIEDTPELVVTGPLWDSLVTRPRTPGEEVEEITLEDLLKFALRRRADYVVVGEVRGREGKLLAQAAASGYGAMTTLHSDSPQGVIMRLSMEPIALPPLFLSSIKSIVQVKRLQATGGRAVRRVTEIAEVENGNSVIIYRYGETGISDLIERSRELEWAAERLGIGDIREEMEARTKFLESVAGRSPEELRAELAKFYISRYGDMI</sequence>
<proteinExistence type="inferred from homology"/>
<organism evidence="3 4">
    <name type="scientific">Acidilobus saccharovorans (strain DSM 16705 / JCM 18335 / VKM B-2471 / 345-15)</name>
    <dbReference type="NCBI Taxonomy" id="666510"/>
    <lineage>
        <taxon>Archaea</taxon>
        <taxon>Thermoproteota</taxon>
        <taxon>Thermoprotei</taxon>
        <taxon>Acidilobales</taxon>
        <taxon>Acidilobaceae</taxon>
        <taxon>Acidilobus</taxon>
    </lineage>
</organism>
<dbReference type="PANTHER" id="PTHR30486">
    <property type="entry name" value="TWITCHING MOTILITY PROTEIN PILT"/>
    <property type="match status" value="1"/>
</dbReference>
<dbReference type="STRING" id="666510.ASAC_0217"/>
<evidence type="ECO:0000313" key="4">
    <source>
        <dbReference type="Proteomes" id="UP000000346"/>
    </source>
</evidence>
<feature type="domain" description="Bacterial type II secretion system protein E" evidence="2">
    <location>
        <begin position="193"/>
        <end position="372"/>
    </location>
</feature>
<dbReference type="HOGENOM" id="CLU_005379_2_2_2"/>
<dbReference type="EMBL" id="CP001742">
    <property type="protein sequence ID" value="ADL18624.1"/>
    <property type="molecule type" value="Genomic_DNA"/>
</dbReference>
<gene>
    <name evidence="3" type="ordered locus">ASAC_0217</name>
</gene>
<accession>D9PZY6</accession>
<evidence type="ECO:0000256" key="1">
    <source>
        <dbReference type="ARBA" id="ARBA00006611"/>
    </source>
</evidence>
<keyword evidence="4" id="KW-1185">Reference proteome</keyword>
<name>D9PZY6_ACIS3</name>
<comment type="similarity">
    <text evidence="1">Belongs to the GSP E family.</text>
</comment>
<reference evidence="3 4" key="1">
    <citation type="journal article" date="2010" name="Appl. Environ. Microbiol.">
        <title>The genome sequence of the crenarchaeon Acidilobus saccharovorans supports a new order, Acidilobales, and suggests an important ecological role in terrestrial acidic hot springs.</title>
        <authorList>
            <person name="Mardanov A.V."/>
            <person name="Svetlitchnyi V.A."/>
            <person name="Beletsky A.V."/>
            <person name="Prokofeva M.I."/>
            <person name="Bonch-Osmolovskaya E.A."/>
            <person name="Ravin N.V."/>
            <person name="Skryabin K.G."/>
        </authorList>
    </citation>
    <scope>NUCLEOTIDE SEQUENCE [LARGE SCALE GENOMIC DNA]</scope>
    <source>
        <strain evidence="4">DSM 16705 / JCM 18335 / VKM B-2471 / 345-15</strain>
    </source>
</reference>
<dbReference type="Gene3D" id="3.40.50.300">
    <property type="entry name" value="P-loop containing nucleotide triphosphate hydrolases"/>
    <property type="match status" value="1"/>
</dbReference>
<dbReference type="SUPFAM" id="SSF52540">
    <property type="entry name" value="P-loop containing nucleoside triphosphate hydrolases"/>
    <property type="match status" value="1"/>
</dbReference>
<dbReference type="Pfam" id="PF00437">
    <property type="entry name" value="T2SSE"/>
    <property type="match status" value="1"/>
</dbReference>
<dbReference type="InterPro" id="IPR050921">
    <property type="entry name" value="T4SS_GSP_E_ATPase"/>
</dbReference>
<dbReference type="PANTHER" id="PTHR30486:SF6">
    <property type="entry name" value="TYPE IV PILUS RETRACTATION ATPASE PILT"/>
    <property type="match status" value="1"/>
</dbReference>
<dbReference type="Proteomes" id="UP000000346">
    <property type="component" value="Chromosome"/>
</dbReference>
<evidence type="ECO:0000259" key="2">
    <source>
        <dbReference type="Pfam" id="PF00437"/>
    </source>
</evidence>
<dbReference type="CDD" id="cd01130">
    <property type="entry name" value="VirB11-like_ATPase"/>
    <property type="match status" value="1"/>
</dbReference>
<dbReference type="AlphaFoldDB" id="D9PZY6"/>
<dbReference type="KEGG" id="asc:ASAC_0217"/>
<protein>
    <submittedName>
        <fullName evidence="3">Type II secretion system protein E</fullName>
    </submittedName>
</protein>
<dbReference type="InterPro" id="IPR027417">
    <property type="entry name" value="P-loop_NTPase"/>
</dbReference>
<dbReference type="eggNOG" id="arCOG01817">
    <property type="taxonomic scope" value="Archaea"/>
</dbReference>
<dbReference type="InParanoid" id="D9PZY6"/>
<dbReference type="InterPro" id="IPR001482">
    <property type="entry name" value="T2SS/T4SS_dom"/>
</dbReference>